<reference evidence="3 4" key="1">
    <citation type="submission" date="2016-10" db="EMBL/GenBank/DDBJ databases">
        <authorList>
            <person name="Varghese N."/>
            <person name="Submissions S."/>
        </authorList>
    </citation>
    <scope>NUCLEOTIDE SEQUENCE [LARGE SCALE GENOMIC DNA]</scope>
    <source>
        <strain evidence="3 4">DSM 13796</strain>
    </source>
</reference>
<dbReference type="RefSeq" id="WP_061803457.1">
    <property type="nucleotide sequence ID" value="NZ_FOXX01000002.1"/>
</dbReference>
<name>A0A1I5XP08_9BACI</name>
<evidence type="ECO:0000256" key="2">
    <source>
        <dbReference type="SAM" id="MobiDB-lite"/>
    </source>
</evidence>
<gene>
    <name evidence="3" type="ORF">SAMN02745910_00978</name>
</gene>
<dbReference type="NCBIfam" id="TIGR02132">
    <property type="entry name" value="phaR_Bmeg"/>
    <property type="match status" value="1"/>
</dbReference>
<feature type="compositionally biased region" description="Low complexity" evidence="2">
    <location>
        <begin position="229"/>
        <end position="238"/>
    </location>
</feature>
<organism evidence="3 4">
    <name type="scientific">Priestia endophytica DSM 13796</name>
    <dbReference type="NCBI Taxonomy" id="1121089"/>
    <lineage>
        <taxon>Bacteria</taxon>
        <taxon>Bacillati</taxon>
        <taxon>Bacillota</taxon>
        <taxon>Bacilli</taxon>
        <taxon>Bacillales</taxon>
        <taxon>Bacillaceae</taxon>
        <taxon>Priestia</taxon>
    </lineage>
</organism>
<dbReference type="Proteomes" id="UP000182762">
    <property type="component" value="Unassembled WGS sequence"/>
</dbReference>
<proteinExistence type="predicted"/>
<dbReference type="GeneID" id="93709720"/>
<keyword evidence="1" id="KW-0175">Coiled coil</keyword>
<keyword evidence="4" id="KW-1185">Reference proteome</keyword>
<dbReference type="EMBL" id="FOXX01000002">
    <property type="protein sequence ID" value="SFQ33715.1"/>
    <property type="molecule type" value="Genomic_DNA"/>
</dbReference>
<evidence type="ECO:0000313" key="3">
    <source>
        <dbReference type="EMBL" id="SFQ33715.1"/>
    </source>
</evidence>
<accession>A0A1I5XP08</accession>
<feature type="region of interest" description="Disordered" evidence="2">
    <location>
        <begin position="197"/>
        <end position="238"/>
    </location>
</feature>
<evidence type="ECO:0000256" key="1">
    <source>
        <dbReference type="SAM" id="Coils"/>
    </source>
</evidence>
<dbReference type="InterPro" id="IPR011729">
    <property type="entry name" value="PhaR_Bmeg_synth"/>
</dbReference>
<comment type="caution">
    <text evidence="3">The sequence shown here is derived from an EMBL/GenBank/DDBJ whole genome shotgun (WGS) entry which is preliminary data.</text>
</comment>
<sequence length="238" mass="27350">MDQQKLFDPFLAWKDMYDKTESYWGKVLGENMKKDEFSDWMGKVLNLNLQYQQAVNEVTTKCLEHINIPSKEDIANVATLVVNVEEKVDFLEERFDNLEDEQSNAPNFKREFTKIKSDVKTLDKKLDQVVQLLQAQQQLQETLPETLREELSSQNEKIKKLDQVMELLQAQQQLQEALPETLREELSSQNEQIQSVIKDNVKQSAGAETAVSSEKGEAKTQKPAGNSPKQQQQSSSKK</sequence>
<protein>
    <submittedName>
        <fullName evidence="3">Polyhydroxyalkanoic acid synthase, PhaR subunit</fullName>
    </submittedName>
</protein>
<feature type="coiled-coil region" evidence="1">
    <location>
        <begin position="74"/>
        <end position="171"/>
    </location>
</feature>
<evidence type="ECO:0000313" key="4">
    <source>
        <dbReference type="Proteomes" id="UP000182762"/>
    </source>
</evidence>